<keyword evidence="2" id="KW-0812">Transmembrane</keyword>
<accession>A0AAD7GYI7</accession>
<dbReference type="Proteomes" id="UP001215598">
    <property type="component" value="Unassembled WGS sequence"/>
</dbReference>
<keyword evidence="2" id="KW-0472">Membrane</keyword>
<dbReference type="AlphaFoldDB" id="A0AAD7GYI7"/>
<proteinExistence type="predicted"/>
<evidence type="ECO:0000313" key="3">
    <source>
        <dbReference type="EMBL" id="KAJ7708013.1"/>
    </source>
</evidence>
<evidence type="ECO:0000256" key="1">
    <source>
        <dbReference type="SAM" id="MobiDB-lite"/>
    </source>
</evidence>
<sequence length="289" mass="32631">MLRLLFCRRSRSSATTAGGLRDAERAILRKMVGAGIQMFIFLMITLAHPAHYHSCKADGVSNTKITLRVDSYDAEAWLSQANYIFSRLQITSNLEDYLLIESIYFTITIRSVGEDPPHGYLSLCPKEDFETSPSSYRWPNRPVYWSLDPEGIKVLSTEEAAWLGFPSFQLTTEVRGKSWDPSVYTGLRTFHQAKGFNPDSQEVALHLGKRLFRLSRDVNSPFAQGQADEMSRNGGPDGGRSLDQYAPTDDTGVLLKESPLVSRGFQFIMMVQLMLIFLLSLFSLYEQAF</sequence>
<keyword evidence="4" id="KW-1185">Reference proteome</keyword>
<feature type="region of interest" description="Disordered" evidence="1">
    <location>
        <begin position="222"/>
        <end position="243"/>
    </location>
</feature>
<reference evidence="3" key="1">
    <citation type="submission" date="2023-03" db="EMBL/GenBank/DDBJ databases">
        <title>Massive genome expansion in bonnet fungi (Mycena s.s.) driven by repeated elements and novel gene families across ecological guilds.</title>
        <authorList>
            <consortium name="Lawrence Berkeley National Laboratory"/>
            <person name="Harder C.B."/>
            <person name="Miyauchi S."/>
            <person name="Viragh M."/>
            <person name="Kuo A."/>
            <person name="Thoen E."/>
            <person name="Andreopoulos B."/>
            <person name="Lu D."/>
            <person name="Skrede I."/>
            <person name="Drula E."/>
            <person name="Henrissat B."/>
            <person name="Morin E."/>
            <person name="Kohler A."/>
            <person name="Barry K."/>
            <person name="LaButti K."/>
            <person name="Morin E."/>
            <person name="Salamov A."/>
            <person name="Lipzen A."/>
            <person name="Mereny Z."/>
            <person name="Hegedus B."/>
            <person name="Baldrian P."/>
            <person name="Stursova M."/>
            <person name="Weitz H."/>
            <person name="Taylor A."/>
            <person name="Grigoriev I.V."/>
            <person name="Nagy L.G."/>
            <person name="Martin F."/>
            <person name="Kauserud H."/>
        </authorList>
    </citation>
    <scope>NUCLEOTIDE SEQUENCE</scope>
    <source>
        <strain evidence="3">CBHHK182m</strain>
    </source>
</reference>
<dbReference type="EMBL" id="JARKIB010000437">
    <property type="protein sequence ID" value="KAJ7708013.1"/>
    <property type="molecule type" value="Genomic_DNA"/>
</dbReference>
<evidence type="ECO:0000313" key="4">
    <source>
        <dbReference type="Proteomes" id="UP001215598"/>
    </source>
</evidence>
<name>A0AAD7GYI7_9AGAR</name>
<gene>
    <name evidence="3" type="ORF">B0H16DRAFT_1632916</name>
</gene>
<evidence type="ECO:0000256" key="2">
    <source>
        <dbReference type="SAM" id="Phobius"/>
    </source>
</evidence>
<keyword evidence="2" id="KW-1133">Transmembrane helix</keyword>
<comment type="caution">
    <text evidence="3">The sequence shown here is derived from an EMBL/GenBank/DDBJ whole genome shotgun (WGS) entry which is preliminary data.</text>
</comment>
<organism evidence="3 4">
    <name type="scientific">Mycena metata</name>
    <dbReference type="NCBI Taxonomy" id="1033252"/>
    <lineage>
        <taxon>Eukaryota</taxon>
        <taxon>Fungi</taxon>
        <taxon>Dikarya</taxon>
        <taxon>Basidiomycota</taxon>
        <taxon>Agaricomycotina</taxon>
        <taxon>Agaricomycetes</taxon>
        <taxon>Agaricomycetidae</taxon>
        <taxon>Agaricales</taxon>
        <taxon>Marasmiineae</taxon>
        <taxon>Mycenaceae</taxon>
        <taxon>Mycena</taxon>
    </lineage>
</organism>
<protein>
    <submittedName>
        <fullName evidence="3">Uncharacterized protein</fullName>
    </submittedName>
</protein>
<feature type="transmembrane region" description="Helical" evidence="2">
    <location>
        <begin position="264"/>
        <end position="285"/>
    </location>
</feature>